<accession>A0AAD7VVT6</accession>
<protein>
    <submittedName>
        <fullName evidence="2">Uncharacterized protein</fullName>
    </submittedName>
</protein>
<dbReference type="EMBL" id="JAINUG010002881">
    <property type="protein sequence ID" value="KAJ8346313.1"/>
    <property type="molecule type" value="Genomic_DNA"/>
</dbReference>
<proteinExistence type="predicted"/>
<dbReference type="Proteomes" id="UP001221898">
    <property type="component" value="Unassembled WGS sequence"/>
</dbReference>
<name>A0AAD7VVT6_9TELE</name>
<gene>
    <name evidence="2" type="ORF">AAFF_G00216540</name>
</gene>
<dbReference type="AlphaFoldDB" id="A0AAD7VVT6"/>
<evidence type="ECO:0000313" key="2">
    <source>
        <dbReference type="EMBL" id="KAJ8346313.1"/>
    </source>
</evidence>
<feature type="compositionally biased region" description="Acidic residues" evidence="1">
    <location>
        <begin position="1"/>
        <end position="10"/>
    </location>
</feature>
<sequence>MITEVDDDGGDVARRSTPSQEDIARFTVDSEDGRGCRAVPGLALRGSGPARVPDAAASWSCLTCCGPSGCRPVRDGPSLFISVAFKLLISCYRGGRCSSGRARARAAPCSARCSWCWCVSSSFLLPFYGA</sequence>
<evidence type="ECO:0000313" key="3">
    <source>
        <dbReference type="Proteomes" id="UP001221898"/>
    </source>
</evidence>
<comment type="caution">
    <text evidence="2">The sequence shown here is derived from an EMBL/GenBank/DDBJ whole genome shotgun (WGS) entry which is preliminary data.</text>
</comment>
<feature type="region of interest" description="Disordered" evidence="1">
    <location>
        <begin position="1"/>
        <end position="24"/>
    </location>
</feature>
<evidence type="ECO:0000256" key="1">
    <source>
        <dbReference type="SAM" id="MobiDB-lite"/>
    </source>
</evidence>
<organism evidence="2 3">
    <name type="scientific">Aldrovandia affinis</name>
    <dbReference type="NCBI Taxonomy" id="143900"/>
    <lineage>
        <taxon>Eukaryota</taxon>
        <taxon>Metazoa</taxon>
        <taxon>Chordata</taxon>
        <taxon>Craniata</taxon>
        <taxon>Vertebrata</taxon>
        <taxon>Euteleostomi</taxon>
        <taxon>Actinopterygii</taxon>
        <taxon>Neopterygii</taxon>
        <taxon>Teleostei</taxon>
        <taxon>Notacanthiformes</taxon>
        <taxon>Halosauridae</taxon>
        <taxon>Aldrovandia</taxon>
    </lineage>
</organism>
<keyword evidence="3" id="KW-1185">Reference proteome</keyword>
<reference evidence="2" key="1">
    <citation type="journal article" date="2023" name="Science">
        <title>Genome structures resolve the early diversification of teleost fishes.</title>
        <authorList>
            <person name="Parey E."/>
            <person name="Louis A."/>
            <person name="Montfort J."/>
            <person name="Bouchez O."/>
            <person name="Roques C."/>
            <person name="Iampietro C."/>
            <person name="Lluch J."/>
            <person name="Castinel A."/>
            <person name="Donnadieu C."/>
            <person name="Desvignes T."/>
            <person name="Floi Bucao C."/>
            <person name="Jouanno E."/>
            <person name="Wen M."/>
            <person name="Mejri S."/>
            <person name="Dirks R."/>
            <person name="Jansen H."/>
            <person name="Henkel C."/>
            <person name="Chen W.J."/>
            <person name="Zahm M."/>
            <person name="Cabau C."/>
            <person name="Klopp C."/>
            <person name="Thompson A.W."/>
            <person name="Robinson-Rechavi M."/>
            <person name="Braasch I."/>
            <person name="Lecointre G."/>
            <person name="Bobe J."/>
            <person name="Postlethwait J.H."/>
            <person name="Berthelot C."/>
            <person name="Roest Crollius H."/>
            <person name="Guiguen Y."/>
        </authorList>
    </citation>
    <scope>NUCLEOTIDE SEQUENCE</scope>
    <source>
        <strain evidence="2">NC1722</strain>
    </source>
</reference>